<dbReference type="PANTHER" id="PTHR42983">
    <property type="entry name" value="DINITROGENASE IRON-MOLYBDENUM COFACTOR PROTEIN-RELATED"/>
    <property type="match status" value="1"/>
</dbReference>
<dbReference type="CDD" id="cd00851">
    <property type="entry name" value="MTH1175"/>
    <property type="match status" value="1"/>
</dbReference>
<dbReference type="RefSeq" id="WP_013388034.1">
    <property type="nucleotide sequence ID" value="NC_014632.1"/>
</dbReference>
<dbReference type="Pfam" id="PF02579">
    <property type="entry name" value="Nitro_FeMo-Co"/>
    <property type="match status" value="1"/>
</dbReference>
<dbReference type="InterPro" id="IPR003731">
    <property type="entry name" value="Di-Nase_FeMo-co_biosynth"/>
</dbReference>
<dbReference type="EMBL" id="CP002281">
    <property type="protein sequence ID" value="ADO83367.1"/>
    <property type="molecule type" value="Genomic_DNA"/>
</dbReference>
<dbReference type="Proteomes" id="UP000006875">
    <property type="component" value="Chromosome"/>
</dbReference>
<organism evidence="2 3">
    <name type="scientific">Ilyobacter polytropus (strain ATCC 51220 / DSM 2926 / LMG 16218 / CuHBu1)</name>
    <dbReference type="NCBI Taxonomy" id="572544"/>
    <lineage>
        <taxon>Bacteria</taxon>
        <taxon>Fusobacteriati</taxon>
        <taxon>Fusobacteriota</taxon>
        <taxon>Fusobacteriia</taxon>
        <taxon>Fusobacteriales</taxon>
        <taxon>Fusobacteriaceae</taxon>
        <taxon>Ilyobacter</taxon>
    </lineage>
</organism>
<dbReference type="HOGENOM" id="CLU_104194_0_0_0"/>
<proteinExistence type="predicted"/>
<name>E3H8V3_ILYPC</name>
<dbReference type="AlphaFoldDB" id="E3H8V3"/>
<keyword evidence="3" id="KW-1185">Reference proteome</keyword>
<evidence type="ECO:0000313" key="3">
    <source>
        <dbReference type="Proteomes" id="UP000006875"/>
    </source>
</evidence>
<dbReference type="KEGG" id="ipo:Ilyop_1589"/>
<accession>E3H8V3</accession>
<dbReference type="InterPro" id="IPR033913">
    <property type="entry name" value="MTH1175_dom"/>
</dbReference>
<protein>
    <submittedName>
        <fullName evidence="2">Dinitrogenase iron-molybdenum cofactor biosynthesis protein</fullName>
    </submittedName>
</protein>
<gene>
    <name evidence="2" type="ordered locus">Ilyop_1589</name>
</gene>
<dbReference type="InterPro" id="IPR036105">
    <property type="entry name" value="DiNase_FeMo-co_biosyn_sf"/>
</dbReference>
<reference evidence="2 3" key="1">
    <citation type="journal article" date="2010" name="Stand. Genomic Sci.">
        <title>Complete genome sequence of Ilyobacter polytropus type strain (CuHbu1).</title>
        <authorList>
            <person name="Sikorski J."/>
            <person name="Chertkov O."/>
            <person name="Lapidus A."/>
            <person name="Nolan M."/>
            <person name="Lucas S."/>
            <person name="Del Rio T.G."/>
            <person name="Tice H."/>
            <person name="Cheng J.F."/>
            <person name="Tapia R."/>
            <person name="Han C."/>
            <person name="Goodwin L."/>
            <person name="Pitluck S."/>
            <person name="Liolios K."/>
            <person name="Ivanova N."/>
            <person name="Mavromatis K."/>
            <person name="Mikhailova N."/>
            <person name="Pati A."/>
            <person name="Chen A."/>
            <person name="Palaniappan K."/>
            <person name="Land M."/>
            <person name="Hauser L."/>
            <person name="Chang Y.J."/>
            <person name="Jeffries C.D."/>
            <person name="Brambilla E."/>
            <person name="Yasawong M."/>
            <person name="Rohde M."/>
            <person name="Pukall R."/>
            <person name="Spring S."/>
            <person name="Goker M."/>
            <person name="Woyke T."/>
            <person name="Bristow J."/>
            <person name="Eisen J.A."/>
            <person name="Markowitz V."/>
            <person name="Hugenholtz P."/>
            <person name="Kyrpides N.C."/>
            <person name="Klenk H.P."/>
        </authorList>
    </citation>
    <scope>NUCLEOTIDE SEQUENCE [LARGE SCALE GENOMIC DNA]</scope>
    <source>
        <strain evidence="3">ATCC 51220 / DSM 2926 / LMG 16218 / CuHBu1</strain>
    </source>
</reference>
<dbReference type="SUPFAM" id="SSF53146">
    <property type="entry name" value="Nitrogenase accessory factor-like"/>
    <property type="match status" value="1"/>
</dbReference>
<sequence>MKIAVASKGEGLKAEIDNMFGRAEYFVIVDSENTEVKSIENTAKNESNGAGGKAVKLLSNEGVEIIVAPELGPKAVTAVEAFKIKAYKKDSLKTVEEAVKAYKEGKLIEFESASVREHSGLRRA</sequence>
<dbReference type="STRING" id="572544.Ilyop_1589"/>
<dbReference type="Gene3D" id="3.30.420.130">
    <property type="entry name" value="Dinitrogenase iron-molybdenum cofactor biosynthesis domain"/>
    <property type="match status" value="1"/>
</dbReference>
<evidence type="ECO:0000313" key="2">
    <source>
        <dbReference type="EMBL" id="ADO83367.1"/>
    </source>
</evidence>
<dbReference type="PANTHER" id="PTHR42983:SF1">
    <property type="entry name" value="IRON-MOLYBDENUM PROTEIN"/>
    <property type="match status" value="1"/>
</dbReference>
<dbReference type="eggNOG" id="COG1433">
    <property type="taxonomic scope" value="Bacteria"/>
</dbReference>
<evidence type="ECO:0000259" key="1">
    <source>
        <dbReference type="Pfam" id="PF02579"/>
    </source>
</evidence>
<feature type="domain" description="Dinitrogenase iron-molybdenum cofactor biosynthesis" evidence="1">
    <location>
        <begin position="14"/>
        <end position="103"/>
    </location>
</feature>